<accession>A0A8F3C5L6</accession>
<dbReference type="InterPro" id="IPR008869">
    <property type="entry name" value="MlaC/ttg2D"/>
</dbReference>
<proteinExistence type="predicted"/>
<dbReference type="Gene3D" id="3.10.450.710">
    <property type="entry name" value="Tgt2/MlaC"/>
    <property type="match status" value="1"/>
</dbReference>
<reference evidence="1" key="1">
    <citation type="journal article" date="2021" name="Front. Microbiol.">
        <title>Mining for perchlorate resistance genes in microorganisms from a hypersaline lake in Atacama.</title>
        <authorList>
            <person name="Diaz-Rullo J."/>
            <person name="Rodriguez-Valdecantos G."/>
            <person name="Torres F."/>
            <person name="Cid L."/>
            <person name="Vargas I.T."/>
            <person name="Gonzalez B."/>
            <person name="Gonzalez Pastor J.E."/>
        </authorList>
    </citation>
    <scope>NUCLEOTIDE SEQUENCE</scope>
</reference>
<evidence type="ECO:0000313" key="1">
    <source>
        <dbReference type="EMBL" id="QWY04660.1"/>
    </source>
</evidence>
<dbReference type="InterPro" id="IPR042245">
    <property type="entry name" value="Tgt2/MlaC_sf"/>
</dbReference>
<dbReference type="EMBL" id="MW924784">
    <property type="protein sequence ID" value="QWY04660.1"/>
    <property type="molecule type" value="Genomic_DNA"/>
</dbReference>
<protein>
    <recommendedName>
        <fullName evidence="2">ABC transporter substrate-binding protein</fullName>
    </recommendedName>
</protein>
<dbReference type="PANTHER" id="PTHR36573">
    <property type="entry name" value="INTERMEMBRANE PHOSPHOLIPID TRANSPORT SYSTEM BINDING PROTEIN MLAC"/>
    <property type="match status" value="1"/>
</dbReference>
<name>A0A8F3C5L6_9ZZZZ</name>
<sequence length="278" mass="32090">MLDRARHNRWGSARRHLYRHAFRPGSGTLRVQIRGDLETLGSFARSDGTYLPAPAELISVNPGTPYFVTIDHLYRTSEEQAMKRLSILLAGLLLAQVTFAGTRSAEGTVRDTTRAVLEQLNENRARLKSEPEYIEQLVRKLIVPHFDFALMAQLVMGPWWEKFDLPQRTCFIDGFRNLLVERYAYILLSYDNQHITYDAAEEIGREGLQRVRQTISREGAEPLPIEYAMEKMNGDWMVADLIIDGISLVRSHRGMFQSRIHTQGRDYFLKTFPNCRTR</sequence>
<organism evidence="1">
    <name type="scientific">uncultured organism</name>
    <dbReference type="NCBI Taxonomy" id="155900"/>
    <lineage>
        <taxon>unclassified sequences</taxon>
        <taxon>environmental samples</taxon>
    </lineage>
</organism>
<evidence type="ECO:0008006" key="2">
    <source>
        <dbReference type="Google" id="ProtNLM"/>
    </source>
</evidence>
<dbReference type="AlphaFoldDB" id="A0A8F3C5L6"/>
<dbReference type="Pfam" id="PF05494">
    <property type="entry name" value="MlaC"/>
    <property type="match status" value="1"/>
</dbReference>
<dbReference type="PANTHER" id="PTHR36573:SF1">
    <property type="entry name" value="INTERMEMBRANE PHOSPHOLIPID TRANSPORT SYSTEM BINDING PROTEIN MLAC"/>
    <property type="match status" value="1"/>
</dbReference>